<dbReference type="InParanoid" id="A0A6L2PSR0"/>
<keyword evidence="3" id="KW-1185">Reference proteome</keyword>
<comment type="cofactor">
    <cofactor evidence="1">
        <name>Zn(2+)</name>
        <dbReference type="ChEBI" id="CHEBI:29105"/>
    </cofactor>
</comment>
<dbReference type="PROSITE" id="PS51365">
    <property type="entry name" value="RENAL_DIPEPTIDASE_2"/>
    <property type="match status" value="1"/>
</dbReference>
<keyword evidence="1" id="KW-0224">Dipeptidase</keyword>
<keyword evidence="1" id="KW-0482">Metalloprotease</keyword>
<evidence type="ECO:0000313" key="2">
    <source>
        <dbReference type="EMBL" id="GFG33455.1"/>
    </source>
</evidence>
<dbReference type="InterPro" id="IPR008257">
    <property type="entry name" value="Pept_M19"/>
</dbReference>
<evidence type="ECO:0000313" key="3">
    <source>
        <dbReference type="Proteomes" id="UP000502823"/>
    </source>
</evidence>
<reference evidence="3" key="1">
    <citation type="submission" date="2020-01" db="EMBL/GenBank/DDBJ databases">
        <title>Draft genome sequence of the Termite Coptotermes fromosanus.</title>
        <authorList>
            <person name="Itakura S."/>
            <person name="Yosikawa Y."/>
            <person name="Umezawa K."/>
        </authorList>
    </citation>
    <scope>NUCLEOTIDE SEQUENCE [LARGE SCALE GENOMIC DNA]</scope>
</reference>
<keyword evidence="1" id="KW-0449">Lipoprotein</keyword>
<dbReference type="OrthoDB" id="445695at2759"/>
<keyword evidence="1" id="KW-0862">Zinc</keyword>
<dbReference type="EC" id="3.4.13.19" evidence="1"/>
<dbReference type="Pfam" id="PF01244">
    <property type="entry name" value="Peptidase_M19"/>
    <property type="match status" value="1"/>
</dbReference>
<accession>A0A6L2PSR0</accession>
<dbReference type="InterPro" id="IPR032466">
    <property type="entry name" value="Metal_Hydrolase"/>
</dbReference>
<keyword evidence="1" id="KW-0472">Membrane</keyword>
<dbReference type="PANTHER" id="PTHR10443">
    <property type="entry name" value="MICROSOMAL DIPEPTIDASE"/>
    <property type="match status" value="1"/>
</dbReference>
<feature type="non-terminal residue" evidence="2">
    <location>
        <position position="1"/>
    </location>
</feature>
<keyword evidence="1" id="KW-0479">Metal-binding</keyword>
<dbReference type="Proteomes" id="UP000502823">
    <property type="component" value="Unassembled WGS sequence"/>
</dbReference>
<sequence>RVTACFRHNDLPWNLKVLNHNYLKNFSFEELKDDPVWNCTSCFTDLERLKAGRVGAQFWVAYVSCKSQYKDAVEQTLEQIDVIKRLIQKYSDHLELVTTSDGIWQAFKNKKIASLIAVEGGHSIDSRLAVLRQMYDLGVRYLTLTHTCNTPWADGSPVDNVSVSPALITEHYGGLTEFGKTVVLEMNRLGMLVDLSHVSHQTMIDAINITRSPVIFSHSSAYTLCNHHRNVRDDVLAMTARNGGIVMVNFYSNFVQCNKSKNATMDDVVAHINHIRRIAGVNHVGIGSDYDGVDRMPIGLEDVSKYPDLFDRLAQIDEPKWSTDDLKKLAGLNLIRVFKEVEKVRDKLAIKRDELHEDQLPVQDLGPNTNCRTDLNAA</sequence>
<name>A0A6L2PSR0_COPFO</name>
<comment type="caution">
    <text evidence="2">The sequence shown here is derived from an EMBL/GenBank/DDBJ whole genome shotgun (WGS) entry which is preliminary data.</text>
</comment>
<dbReference type="InterPro" id="IPR000180">
    <property type="entry name" value="Dipep_AS"/>
</dbReference>
<dbReference type="GO" id="GO:0070573">
    <property type="term" value="F:metallodipeptidase activity"/>
    <property type="evidence" value="ECO:0007669"/>
    <property type="project" value="InterPro"/>
</dbReference>
<proteinExistence type="inferred from homology"/>
<dbReference type="PANTHER" id="PTHR10443:SF45">
    <property type="entry name" value="DIPEPTIDASE"/>
    <property type="match status" value="1"/>
</dbReference>
<gene>
    <name evidence="2" type="ORF">Cfor_03523</name>
</gene>
<dbReference type="SUPFAM" id="SSF51556">
    <property type="entry name" value="Metallo-dependent hydrolases"/>
    <property type="match status" value="1"/>
</dbReference>
<keyword evidence="1" id="KW-0336">GPI-anchor</keyword>
<comment type="subcellular location">
    <subcellularLocation>
        <location evidence="1">Membrane</location>
        <topology evidence="1">Lipid-anchor</topology>
        <topology evidence="1">GPI-anchor</topology>
    </subcellularLocation>
</comment>
<dbReference type="GO" id="GO:0006508">
    <property type="term" value="P:proteolysis"/>
    <property type="evidence" value="ECO:0007669"/>
    <property type="project" value="UniProtKB-KW"/>
</dbReference>
<dbReference type="GO" id="GO:0098552">
    <property type="term" value="C:side of membrane"/>
    <property type="evidence" value="ECO:0007669"/>
    <property type="project" value="UniProtKB-KW"/>
</dbReference>
<keyword evidence="1" id="KW-0325">Glycoprotein</keyword>
<dbReference type="CDD" id="cd01301">
    <property type="entry name" value="rDP_like"/>
    <property type="match status" value="1"/>
</dbReference>
<dbReference type="EMBL" id="BLKM01000431">
    <property type="protein sequence ID" value="GFG33455.1"/>
    <property type="molecule type" value="Genomic_DNA"/>
</dbReference>
<comment type="subunit">
    <text evidence="1">Homodimer; disulfide-linked.</text>
</comment>
<evidence type="ECO:0000256" key="1">
    <source>
        <dbReference type="RuleBase" id="RU341113"/>
    </source>
</evidence>
<dbReference type="GO" id="GO:0046872">
    <property type="term" value="F:metal ion binding"/>
    <property type="evidence" value="ECO:0007669"/>
    <property type="project" value="UniProtKB-UniRule"/>
</dbReference>
<dbReference type="AlphaFoldDB" id="A0A6L2PSR0"/>
<organism evidence="2 3">
    <name type="scientific">Coptotermes formosanus</name>
    <name type="common">Formosan subterranean termite</name>
    <dbReference type="NCBI Taxonomy" id="36987"/>
    <lineage>
        <taxon>Eukaryota</taxon>
        <taxon>Metazoa</taxon>
        <taxon>Ecdysozoa</taxon>
        <taxon>Arthropoda</taxon>
        <taxon>Hexapoda</taxon>
        <taxon>Insecta</taxon>
        <taxon>Pterygota</taxon>
        <taxon>Neoptera</taxon>
        <taxon>Polyneoptera</taxon>
        <taxon>Dictyoptera</taxon>
        <taxon>Blattodea</taxon>
        <taxon>Blattoidea</taxon>
        <taxon>Termitoidae</taxon>
        <taxon>Rhinotermitidae</taxon>
        <taxon>Coptotermes</taxon>
    </lineage>
</organism>
<keyword evidence="1" id="KW-0645">Protease</keyword>
<dbReference type="Gene3D" id="3.20.20.140">
    <property type="entry name" value="Metal-dependent hydrolases"/>
    <property type="match status" value="1"/>
</dbReference>
<protein>
    <recommendedName>
        <fullName evidence="1">Dipeptidase</fullName>
        <ecNumber evidence="1">3.4.13.19</ecNumber>
    </recommendedName>
</protein>
<keyword evidence="1" id="KW-0378">Hydrolase</keyword>
<comment type="catalytic activity">
    <reaction evidence="1">
        <text>an L-aminoacyl-L-amino acid + H2O = 2 an L-alpha-amino acid</text>
        <dbReference type="Rhea" id="RHEA:48940"/>
        <dbReference type="ChEBI" id="CHEBI:15377"/>
        <dbReference type="ChEBI" id="CHEBI:59869"/>
        <dbReference type="ChEBI" id="CHEBI:77460"/>
        <dbReference type="EC" id="3.4.13.19"/>
    </reaction>
</comment>
<comment type="similarity">
    <text evidence="1">Belongs to the metallo-dependent hydrolases superfamily. Peptidase M19 family.</text>
</comment>
<dbReference type="PROSITE" id="PS00869">
    <property type="entry name" value="RENAL_DIPEPTIDASE_1"/>
    <property type="match status" value="1"/>
</dbReference>
<keyword evidence="1" id="KW-1015">Disulfide bond</keyword>